<dbReference type="InterPro" id="IPR013319">
    <property type="entry name" value="GH11/12"/>
</dbReference>
<dbReference type="GO" id="GO:0000272">
    <property type="term" value="P:polysaccharide catabolic process"/>
    <property type="evidence" value="ECO:0007669"/>
    <property type="project" value="UniProtKB-KW"/>
</dbReference>
<accession>A0A9P4R272</accession>
<keyword evidence="2" id="KW-0378">Hydrolase</keyword>
<evidence type="ECO:0000256" key="3">
    <source>
        <dbReference type="SAM" id="SignalP"/>
    </source>
</evidence>
<dbReference type="Gene3D" id="2.60.120.180">
    <property type="match status" value="1"/>
</dbReference>
<dbReference type="GO" id="GO:0008810">
    <property type="term" value="F:cellulase activity"/>
    <property type="evidence" value="ECO:0007669"/>
    <property type="project" value="InterPro"/>
</dbReference>
<dbReference type="InterPro" id="IPR013320">
    <property type="entry name" value="ConA-like_dom_sf"/>
</dbReference>
<comment type="caution">
    <text evidence="4">The sequence shown here is derived from an EMBL/GenBank/DDBJ whole genome shotgun (WGS) entry which is preliminary data.</text>
</comment>
<dbReference type="PANTHER" id="PTHR34002">
    <property type="entry name" value="BLR1656 PROTEIN"/>
    <property type="match status" value="1"/>
</dbReference>
<feature type="signal peptide" evidence="3">
    <location>
        <begin position="1"/>
        <end position="18"/>
    </location>
</feature>
<dbReference type="Proteomes" id="UP000799444">
    <property type="component" value="Unassembled WGS sequence"/>
</dbReference>
<keyword evidence="5" id="KW-1185">Reference proteome</keyword>
<protein>
    <submittedName>
        <fullName evidence="4">Endoglucanase-1</fullName>
    </submittedName>
</protein>
<sequence length="248" mass="26219">MKLATLVSIASTAMLARAAPAQTVSKRADMCGQWDSQVSGPYTLYQDLWGMSSASSGSQCSAVDGISGSTLKWHTKWAWSGGQGSVKSYANVVTNLTMKPLSQISYLPSAWKWTYTGSSIVANVAYDLFTSTNPSSTSHDFEIMIWLGALGGAGPISSNGQPIATVTLAGQSWKLYSGMNGSMKVFSFVASSGRVESFSGDLMEFVNYLTSKQGLSKSQVLQSVGAGTETFTGSGAVFTTTEYSLSMK</sequence>
<name>A0A9P4R272_9PLEO</name>
<dbReference type="OrthoDB" id="95118at2759"/>
<keyword evidence="2" id="KW-0624">Polysaccharide degradation</keyword>
<dbReference type="PANTHER" id="PTHR34002:SF9">
    <property type="entry name" value="XYLOGLUCAN-SPECIFIC ENDO-BETA-1,4-GLUCANASE A"/>
    <property type="match status" value="1"/>
</dbReference>
<evidence type="ECO:0000313" key="5">
    <source>
        <dbReference type="Proteomes" id="UP000799444"/>
    </source>
</evidence>
<dbReference type="EMBL" id="ML996133">
    <property type="protein sequence ID" value="KAF2735670.1"/>
    <property type="molecule type" value="Genomic_DNA"/>
</dbReference>
<dbReference type="Pfam" id="PF01670">
    <property type="entry name" value="Glyco_hydro_12"/>
    <property type="match status" value="1"/>
</dbReference>
<proteinExistence type="inferred from homology"/>
<gene>
    <name evidence="4" type="ORF">EJ04DRAFT_551844</name>
</gene>
<feature type="chain" id="PRO_5040260587" evidence="3">
    <location>
        <begin position="19"/>
        <end position="248"/>
    </location>
</feature>
<dbReference type="InterPro" id="IPR002594">
    <property type="entry name" value="GH12"/>
</dbReference>
<evidence type="ECO:0000313" key="4">
    <source>
        <dbReference type="EMBL" id="KAF2735670.1"/>
    </source>
</evidence>
<comment type="similarity">
    <text evidence="1 2">Belongs to the glycosyl hydrolase 12 (cellulase H) family.</text>
</comment>
<reference evidence="4" key="1">
    <citation type="journal article" date="2020" name="Stud. Mycol.">
        <title>101 Dothideomycetes genomes: a test case for predicting lifestyles and emergence of pathogens.</title>
        <authorList>
            <person name="Haridas S."/>
            <person name="Albert R."/>
            <person name="Binder M."/>
            <person name="Bloem J."/>
            <person name="Labutti K."/>
            <person name="Salamov A."/>
            <person name="Andreopoulos B."/>
            <person name="Baker S."/>
            <person name="Barry K."/>
            <person name="Bills G."/>
            <person name="Bluhm B."/>
            <person name="Cannon C."/>
            <person name="Castanera R."/>
            <person name="Culley D."/>
            <person name="Daum C."/>
            <person name="Ezra D."/>
            <person name="Gonzalez J."/>
            <person name="Henrissat B."/>
            <person name="Kuo A."/>
            <person name="Liang C."/>
            <person name="Lipzen A."/>
            <person name="Lutzoni F."/>
            <person name="Magnuson J."/>
            <person name="Mondo S."/>
            <person name="Nolan M."/>
            <person name="Ohm R."/>
            <person name="Pangilinan J."/>
            <person name="Park H.-J."/>
            <person name="Ramirez L."/>
            <person name="Alfaro M."/>
            <person name="Sun H."/>
            <person name="Tritt A."/>
            <person name="Yoshinaga Y."/>
            <person name="Zwiers L.-H."/>
            <person name="Turgeon B."/>
            <person name="Goodwin S."/>
            <person name="Spatafora J."/>
            <person name="Crous P."/>
            <person name="Grigoriev I."/>
        </authorList>
    </citation>
    <scope>NUCLEOTIDE SEQUENCE</scope>
    <source>
        <strain evidence="4">CBS 125425</strain>
    </source>
</reference>
<keyword evidence="2" id="KW-0119">Carbohydrate metabolism</keyword>
<keyword evidence="2" id="KW-0326">Glycosidase</keyword>
<evidence type="ECO:0000256" key="2">
    <source>
        <dbReference type="RuleBase" id="RU361163"/>
    </source>
</evidence>
<keyword evidence="3" id="KW-0732">Signal</keyword>
<organism evidence="4 5">
    <name type="scientific">Polyplosphaeria fusca</name>
    <dbReference type="NCBI Taxonomy" id="682080"/>
    <lineage>
        <taxon>Eukaryota</taxon>
        <taxon>Fungi</taxon>
        <taxon>Dikarya</taxon>
        <taxon>Ascomycota</taxon>
        <taxon>Pezizomycotina</taxon>
        <taxon>Dothideomycetes</taxon>
        <taxon>Pleosporomycetidae</taxon>
        <taxon>Pleosporales</taxon>
        <taxon>Tetraplosphaeriaceae</taxon>
        <taxon>Polyplosphaeria</taxon>
    </lineage>
</organism>
<evidence type="ECO:0000256" key="1">
    <source>
        <dbReference type="ARBA" id="ARBA00005519"/>
    </source>
</evidence>
<dbReference type="AlphaFoldDB" id="A0A9P4R272"/>
<dbReference type="SUPFAM" id="SSF49899">
    <property type="entry name" value="Concanavalin A-like lectins/glucanases"/>
    <property type="match status" value="1"/>
</dbReference>